<feature type="transmembrane region" description="Helical" evidence="10">
    <location>
        <begin position="631"/>
        <end position="655"/>
    </location>
</feature>
<protein>
    <submittedName>
        <fullName evidence="13">Receptor-like protein kinase</fullName>
    </submittedName>
</protein>
<evidence type="ECO:0000256" key="7">
    <source>
        <dbReference type="ARBA" id="ARBA00022989"/>
    </source>
</evidence>
<evidence type="ECO:0000256" key="6">
    <source>
        <dbReference type="ARBA" id="ARBA00022737"/>
    </source>
</evidence>
<dbReference type="InterPro" id="IPR032675">
    <property type="entry name" value="LRR_dom_sf"/>
</dbReference>
<dbReference type="Pfam" id="PF00560">
    <property type="entry name" value="LRR_1"/>
    <property type="match status" value="2"/>
</dbReference>
<dbReference type="FunFam" id="3.80.10.10:FF:000400">
    <property type="entry name" value="Nuclear pore complex protein NUP107"/>
    <property type="match status" value="1"/>
</dbReference>
<dbReference type="GO" id="GO:0033612">
    <property type="term" value="F:receptor serine/threonine kinase binding"/>
    <property type="evidence" value="ECO:0007669"/>
    <property type="project" value="TreeGrafter"/>
</dbReference>
<evidence type="ECO:0000256" key="11">
    <source>
        <dbReference type="SAM" id="SignalP"/>
    </source>
</evidence>
<dbReference type="Gene3D" id="3.80.10.10">
    <property type="entry name" value="Ribonuclease Inhibitor"/>
    <property type="match status" value="4"/>
</dbReference>
<evidence type="ECO:0000256" key="5">
    <source>
        <dbReference type="ARBA" id="ARBA00022729"/>
    </source>
</evidence>
<dbReference type="GO" id="GO:0009791">
    <property type="term" value="P:post-embryonic development"/>
    <property type="evidence" value="ECO:0007669"/>
    <property type="project" value="UniProtKB-ARBA"/>
</dbReference>
<dbReference type="PROSITE" id="PS00108">
    <property type="entry name" value="PROTEIN_KINASE_ST"/>
    <property type="match status" value="1"/>
</dbReference>
<keyword evidence="13" id="KW-0808">Transferase</keyword>
<dbReference type="FunFam" id="3.80.10.10:FF:000233">
    <property type="entry name" value="Leucine-rich repeat receptor-like protein kinase TDR"/>
    <property type="match status" value="1"/>
</dbReference>
<evidence type="ECO:0000259" key="12">
    <source>
        <dbReference type="PROSITE" id="PS50011"/>
    </source>
</evidence>
<evidence type="ECO:0000256" key="9">
    <source>
        <dbReference type="ARBA" id="ARBA00023180"/>
    </source>
</evidence>
<dbReference type="Gene3D" id="1.10.510.10">
    <property type="entry name" value="Transferase(Phosphotransferase) domain 1"/>
    <property type="match status" value="1"/>
</dbReference>
<dbReference type="PANTHER" id="PTHR48056">
    <property type="entry name" value="LRR RECEPTOR-LIKE SERINE/THREONINE-PROTEIN KINASE-RELATED"/>
    <property type="match status" value="1"/>
</dbReference>
<dbReference type="AlphaFoldDB" id="A0AAW2QW49"/>
<feature type="chain" id="PRO_5043721954" evidence="11">
    <location>
        <begin position="30"/>
        <end position="995"/>
    </location>
</feature>
<dbReference type="SMART" id="SM00369">
    <property type="entry name" value="LRR_TYP"/>
    <property type="match status" value="6"/>
</dbReference>
<sequence>MTKSPFSHAGNQLALFILLLSSVPFLVNSQFSPAERATLLNLKQEWGSPPVLDSWNATSSPCDWPEIQCSADGSVTGILLKDYNLTGSIPDSISTLENLTVLDLAFNFFPGSFPTAVLNCSKLQYLDLSQNLFVGNIPAGIDRLKSLQYIDLGANFTGDVPPAIGNLTQLRTLNLYMNLFNGSYPMEISNLVNLENLGLAYNDFSPAAIPPEFGKLRSIKFIWMTEVNLVGEIPENLTNLLSLEHLDLSNNDMEGEIPGGLFLLKNLSRVYLYKNRFSGSIPQVIESLNMVEIDLAMNSLTGRIPEDIGKLEKLELLNLFANKLYGEVPPSIGLIPSLKNFRVFKNSLNGTLPPEMGNHSKLEAFEVSDNHFTGNLPDNLCSGGTLFGVVAFNNNLTGEIPKSLGNCQSLRTAQLYGNNLSGEIPLGLWSALNMTSLMLSDNSFSGELPSQVAWNLTRLEINNNKFSGSIPSEVSSWASLVVFEASNNLFSGPIPQGLTGLHQLITLLLDGNSLSGELPSEIISWKSLTTLNLARNKLSGPIPPAFGYLPDLLDLDLSQNQLSGEIPPQLGKLKLTSLNLSSNQLTGRIPAEFDNMAYGSSFLHNSLCATTIPNLTNCYAKYRHTKKLSPGILAVVLVLAAILFLITILMTRFLIRDYRRKKLTRDLATWKLTSFQRLDFTETNMLPLRGSGMTRKWIICWRKEFLAEIQILGSVRHANIVKLLCCISSDDSKLLVYEYMENQSLDRWLHGKKRKALSLSSSVRNIVLDWPARLRIALGAAQGLCYMHHDCTPPIIHRDVKSSNILLDSDFEPKIADFGLAKILIKKNEPNTMSAVAGSFGYIAPEYAYTTKVNEKIDVYSFGVVLLELVTGREPNCGDEHTSLAEWAWKHYGGEKPIADVLDEEIKEACYLEEMVNVFKLGLMCTSPLPTSRPSMREVSQILQRCRSLDGYEGKKMGKEYDVAPLLGDDKYISSYRCNSKKLLDASDSSLVSLV</sequence>
<dbReference type="PROSITE" id="PS51450">
    <property type="entry name" value="LRR"/>
    <property type="match status" value="1"/>
</dbReference>
<evidence type="ECO:0000256" key="4">
    <source>
        <dbReference type="ARBA" id="ARBA00022692"/>
    </source>
</evidence>
<keyword evidence="7 10" id="KW-1133">Transmembrane helix</keyword>
<dbReference type="SMART" id="SM00220">
    <property type="entry name" value="S_TKc"/>
    <property type="match status" value="1"/>
</dbReference>
<organism evidence="13">
    <name type="scientific">Sesamum calycinum</name>
    <dbReference type="NCBI Taxonomy" id="2727403"/>
    <lineage>
        <taxon>Eukaryota</taxon>
        <taxon>Viridiplantae</taxon>
        <taxon>Streptophyta</taxon>
        <taxon>Embryophyta</taxon>
        <taxon>Tracheophyta</taxon>
        <taxon>Spermatophyta</taxon>
        <taxon>Magnoliopsida</taxon>
        <taxon>eudicotyledons</taxon>
        <taxon>Gunneridae</taxon>
        <taxon>Pentapetalae</taxon>
        <taxon>asterids</taxon>
        <taxon>lamiids</taxon>
        <taxon>Lamiales</taxon>
        <taxon>Pedaliaceae</taxon>
        <taxon>Sesamum</taxon>
    </lineage>
</organism>
<dbReference type="Pfam" id="PF00069">
    <property type="entry name" value="Pkinase"/>
    <property type="match status" value="1"/>
</dbReference>
<dbReference type="FunFam" id="3.80.10.10:FF:000041">
    <property type="entry name" value="LRR receptor-like serine/threonine-protein kinase ERECTA"/>
    <property type="match status" value="1"/>
</dbReference>
<dbReference type="GO" id="GO:0005524">
    <property type="term" value="F:ATP binding"/>
    <property type="evidence" value="ECO:0007669"/>
    <property type="project" value="InterPro"/>
</dbReference>
<dbReference type="PANTHER" id="PTHR48056:SF29">
    <property type="entry name" value="RECEPTOR-LIKE PROTEIN KINASE HSL1"/>
    <property type="match status" value="1"/>
</dbReference>
<dbReference type="InterPro" id="IPR011009">
    <property type="entry name" value="Kinase-like_dom_sf"/>
</dbReference>
<keyword evidence="8 10" id="KW-0472">Membrane</keyword>
<evidence type="ECO:0000256" key="8">
    <source>
        <dbReference type="ARBA" id="ARBA00023136"/>
    </source>
</evidence>
<evidence type="ECO:0000256" key="10">
    <source>
        <dbReference type="SAM" id="Phobius"/>
    </source>
</evidence>
<keyword evidence="13" id="KW-0675">Receptor</keyword>
<comment type="similarity">
    <text evidence="2">Belongs to the protein kinase superfamily. Ser/Thr protein kinase family.</text>
</comment>
<dbReference type="GO" id="GO:0004672">
    <property type="term" value="F:protein kinase activity"/>
    <property type="evidence" value="ECO:0007669"/>
    <property type="project" value="InterPro"/>
</dbReference>
<gene>
    <name evidence="13" type="ORF">Scaly_0896600</name>
</gene>
<keyword evidence="5 11" id="KW-0732">Signal</keyword>
<dbReference type="InterPro" id="IPR013210">
    <property type="entry name" value="LRR_N_plant-typ"/>
</dbReference>
<dbReference type="Pfam" id="PF08263">
    <property type="entry name" value="LRRNT_2"/>
    <property type="match status" value="1"/>
</dbReference>
<keyword evidence="9" id="KW-0325">Glycoprotein</keyword>
<dbReference type="InterPro" id="IPR008271">
    <property type="entry name" value="Ser/Thr_kinase_AS"/>
</dbReference>
<dbReference type="GO" id="GO:0016020">
    <property type="term" value="C:membrane"/>
    <property type="evidence" value="ECO:0007669"/>
    <property type="project" value="UniProtKB-SubCell"/>
</dbReference>
<evidence type="ECO:0000256" key="1">
    <source>
        <dbReference type="ARBA" id="ARBA00004167"/>
    </source>
</evidence>
<evidence type="ECO:0000256" key="3">
    <source>
        <dbReference type="ARBA" id="ARBA00022614"/>
    </source>
</evidence>
<keyword evidence="4 10" id="KW-0812">Transmembrane</keyword>
<dbReference type="Pfam" id="PF13855">
    <property type="entry name" value="LRR_8"/>
    <property type="match status" value="1"/>
</dbReference>
<evidence type="ECO:0000313" key="13">
    <source>
        <dbReference type="EMBL" id="KAL0372150.1"/>
    </source>
</evidence>
<name>A0AAW2QW49_9LAMI</name>
<dbReference type="GO" id="GO:0051707">
    <property type="term" value="P:response to other organism"/>
    <property type="evidence" value="ECO:0007669"/>
    <property type="project" value="UniProtKB-ARBA"/>
</dbReference>
<dbReference type="SUPFAM" id="SSF56112">
    <property type="entry name" value="Protein kinase-like (PK-like)"/>
    <property type="match status" value="1"/>
</dbReference>
<reference evidence="13" key="2">
    <citation type="journal article" date="2024" name="Plant">
        <title>Genomic evolution and insights into agronomic trait innovations of Sesamum species.</title>
        <authorList>
            <person name="Miao H."/>
            <person name="Wang L."/>
            <person name="Qu L."/>
            <person name="Liu H."/>
            <person name="Sun Y."/>
            <person name="Le M."/>
            <person name="Wang Q."/>
            <person name="Wei S."/>
            <person name="Zheng Y."/>
            <person name="Lin W."/>
            <person name="Duan Y."/>
            <person name="Cao H."/>
            <person name="Xiong S."/>
            <person name="Wang X."/>
            <person name="Wei L."/>
            <person name="Li C."/>
            <person name="Ma Q."/>
            <person name="Ju M."/>
            <person name="Zhao R."/>
            <person name="Li G."/>
            <person name="Mu C."/>
            <person name="Tian Q."/>
            <person name="Mei H."/>
            <person name="Zhang T."/>
            <person name="Gao T."/>
            <person name="Zhang H."/>
        </authorList>
    </citation>
    <scope>NUCLEOTIDE SEQUENCE</scope>
    <source>
        <strain evidence="13">KEN8</strain>
    </source>
</reference>
<keyword evidence="3" id="KW-0433">Leucine-rich repeat</keyword>
<comment type="subcellular location">
    <subcellularLocation>
        <location evidence="1">Membrane</location>
        <topology evidence="1">Single-pass membrane protein</topology>
    </subcellularLocation>
</comment>
<proteinExistence type="inferred from homology"/>
<dbReference type="PROSITE" id="PS50011">
    <property type="entry name" value="PROTEIN_KINASE_DOM"/>
    <property type="match status" value="1"/>
</dbReference>
<dbReference type="GO" id="GO:0006952">
    <property type="term" value="P:defense response"/>
    <property type="evidence" value="ECO:0007669"/>
    <property type="project" value="UniProtKB-ARBA"/>
</dbReference>
<reference evidence="13" key="1">
    <citation type="submission" date="2020-06" db="EMBL/GenBank/DDBJ databases">
        <authorList>
            <person name="Li T."/>
            <person name="Hu X."/>
            <person name="Zhang T."/>
            <person name="Song X."/>
            <person name="Zhang H."/>
            <person name="Dai N."/>
            <person name="Sheng W."/>
            <person name="Hou X."/>
            <person name="Wei L."/>
        </authorList>
    </citation>
    <scope>NUCLEOTIDE SEQUENCE</scope>
    <source>
        <strain evidence="13">KEN8</strain>
        <tissue evidence="13">Leaf</tissue>
    </source>
</reference>
<keyword evidence="13" id="KW-0418">Kinase</keyword>
<dbReference type="InterPro" id="IPR055414">
    <property type="entry name" value="LRR_R13L4/SHOC2-like"/>
</dbReference>
<dbReference type="FunFam" id="1.10.510.10:FF:000714">
    <property type="entry name" value="Kinase family with leucine-rich repeat domain-containing protein"/>
    <property type="match status" value="1"/>
</dbReference>
<dbReference type="InterPro" id="IPR001611">
    <property type="entry name" value="Leu-rich_rpt"/>
</dbReference>
<dbReference type="InterPro" id="IPR003591">
    <property type="entry name" value="Leu-rich_rpt_typical-subtyp"/>
</dbReference>
<dbReference type="InterPro" id="IPR050647">
    <property type="entry name" value="Plant_LRR-RLKs"/>
</dbReference>
<feature type="signal peptide" evidence="11">
    <location>
        <begin position="1"/>
        <end position="29"/>
    </location>
</feature>
<dbReference type="Pfam" id="PF23598">
    <property type="entry name" value="LRR_14"/>
    <property type="match status" value="1"/>
</dbReference>
<feature type="domain" description="Protein kinase" evidence="12">
    <location>
        <begin position="622"/>
        <end position="943"/>
    </location>
</feature>
<dbReference type="EMBL" id="JACGWM010000005">
    <property type="protein sequence ID" value="KAL0372150.1"/>
    <property type="molecule type" value="Genomic_DNA"/>
</dbReference>
<accession>A0AAW2QW49</accession>
<dbReference type="Gene3D" id="3.30.200.20">
    <property type="entry name" value="Phosphorylase Kinase, domain 1"/>
    <property type="match status" value="1"/>
</dbReference>
<dbReference type="InterPro" id="IPR000719">
    <property type="entry name" value="Prot_kinase_dom"/>
</dbReference>
<keyword evidence="6" id="KW-0677">Repeat</keyword>
<evidence type="ECO:0000256" key="2">
    <source>
        <dbReference type="ARBA" id="ARBA00008684"/>
    </source>
</evidence>
<dbReference type="SUPFAM" id="SSF52058">
    <property type="entry name" value="L domain-like"/>
    <property type="match status" value="2"/>
</dbReference>
<comment type="caution">
    <text evidence="13">The sequence shown here is derived from an EMBL/GenBank/DDBJ whole genome shotgun (WGS) entry which is preliminary data.</text>
</comment>